<dbReference type="Pfam" id="PF16132">
    <property type="entry name" value="DUF4843"/>
    <property type="match status" value="1"/>
</dbReference>
<sequence>MYPHYTLKLLCALAGLSFLLSGCEKAGLTMYDHPANIYFDLDNDDLRDSIVYTFAYDLTKAQDTVFIPVRLSGVREGRDRQYEAYVEQDSSSAVAGTHYEPLKPAYTLPADSGLTYLPLVVYNTADLESTAVSLIIKLRASDHFGIENPRIIRAKVVISARLEQPAWWSMWLGSYSRTKHQLFLLVTEQTELTMDGLDAPKNLYFASMLTMMLNNPFGWVQNHPEKGYVLEPAAAGSTALYHFYHQDNPGRIIPLRRSASGLYYFIDENGEEVR</sequence>
<protein>
    <recommendedName>
        <fullName evidence="4">DUF4843 domain-containing protein</fullName>
    </recommendedName>
</protein>
<evidence type="ECO:0000313" key="2">
    <source>
        <dbReference type="EMBL" id="SFC19265.1"/>
    </source>
</evidence>
<feature type="signal peptide" evidence="1">
    <location>
        <begin position="1"/>
        <end position="26"/>
    </location>
</feature>
<organism evidence="2 3">
    <name type="scientific">Parapedobacter composti</name>
    <dbReference type="NCBI Taxonomy" id="623281"/>
    <lineage>
        <taxon>Bacteria</taxon>
        <taxon>Pseudomonadati</taxon>
        <taxon>Bacteroidota</taxon>
        <taxon>Sphingobacteriia</taxon>
        <taxon>Sphingobacteriales</taxon>
        <taxon>Sphingobacteriaceae</taxon>
        <taxon>Parapedobacter</taxon>
    </lineage>
</organism>
<dbReference type="EMBL" id="FOLL01000006">
    <property type="protein sequence ID" value="SFC19265.1"/>
    <property type="molecule type" value="Genomic_DNA"/>
</dbReference>
<feature type="chain" id="PRO_5011721478" description="DUF4843 domain-containing protein" evidence="1">
    <location>
        <begin position="27"/>
        <end position="274"/>
    </location>
</feature>
<name>A0A1I1H6C3_9SPHI</name>
<proteinExistence type="predicted"/>
<keyword evidence="1" id="KW-0732">Signal</keyword>
<gene>
    <name evidence="2" type="ORF">SAMN05421747_10617</name>
</gene>
<accession>A0A1I1H6C3</accession>
<dbReference type="InterPro" id="IPR032299">
    <property type="entry name" value="DUF4843"/>
</dbReference>
<dbReference type="STRING" id="623281.SAMN05421747_10617"/>
<dbReference type="AlphaFoldDB" id="A0A1I1H6C3"/>
<dbReference type="Proteomes" id="UP000199577">
    <property type="component" value="Unassembled WGS sequence"/>
</dbReference>
<evidence type="ECO:0008006" key="4">
    <source>
        <dbReference type="Google" id="ProtNLM"/>
    </source>
</evidence>
<keyword evidence="3" id="KW-1185">Reference proteome</keyword>
<reference evidence="2 3" key="1">
    <citation type="submission" date="2016-10" db="EMBL/GenBank/DDBJ databases">
        <authorList>
            <person name="de Groot N.N."/>
        </authorList>
    </citation>
    <scope>NUCLEOTIDE SEQUENCE [LARGE SCALE GENOMIC DNA]</scope>
    <source>
        <strain evidence="2 3">DSM 22900</strain>
    </source>
</reference>
<evidence type="ECO:0000313" key="3">
    <source>
        <dbReference type="Proteomes" id="UP000199577"/>
    </source>
</evidence>
<evidence type="ECO:0000256" key="1">
    <source>
        <dbReference type="SAM" id="SignalP"/>
    </source>
</evidence>